<keyword evidence="2" id="KW-0812">Transmembrane</keyword>
<dbReference type="AlphaFoldDB" id="A0A2H0UVJ9"/>
<reference evidence="4" key="1">
    <citation type="submission" date="2017-09" db="EMBL/GenBank/DDBJ databases">
        <title>Depth-based differentiation of microbial function through sediment-hosted aquifers and enrichment of novel symbionts in the deep terrestrial subsurface.</title>
        <authorList>
            <person name="Probst A.J."/>
            <person name="Ladd B."/>
            <person name="Jarett J.K."/>
            <person name="Geller-Mcgrath D.E."/>
            <person name="Sieber C.M.K."/>
            <person name="Emerson J.B."/>
            <person name="Anantharaman K."/>
            <person name="Thomas B.C."/>
            <person name="Malmstrom R."/>
            <person name="Stieglmeier M."/>
            <person name="Klingl A."/>
            <person name="Woyke T."/>
            <person name="Ryan C.M."/>
            <person name="Banfield J.F."/>
        </authorList>
    </citation>
    <scope>NUCLEOTIDE SEQUENCE [LARGE SCALE GENOMIC DNA]</scope>
</reference>
<keyword evidence="2" id="KW-0472">Membrane</keyword>
<feature type="region of interest" description="Disordered" evidence="1">
    <location>
        <begin position="31"/>
        <end position="92"/>
    </location>
</feature>
<keyword evidence="2" id="KW-1133">Transmembrane helix</keyword>
<name>A0A2H0UVJ9_9BACT</name>
<proteinExistence type="predicted"/>
<evidence type="ECO:0000313" key="4">
    <source>
        <dbReference type="Proteomes" id="UP000228906"/>
    </source>
</evidence>
<gene>
    <name evidence="3" type="ORF">COU03_03890</name>
</gene>
<accession>A0A2H0UVJ9</accession>
<evidence type="ECO:0000313" key="3">
    <source>
        <dbReference type="EMBL" id="PIR90858.1"/>
    </source>
</evidence>
<feature type="transmembrane region" description="Helical" evidence="2">
    <location>
        <begin position="6"/>
        <end position="26"/>
    </location>
</feature>
<organism evidence="3 4">
    <name type="scientific">bacterium (Candidatus Gribaldobacteria) CG10_big_fil_rev_8_21_14_0_10_41_12</name>
    <dbReference type="NCBI Taxonomy" id="2014277"/>
    <lineage>
        <taxon>Bacteria</taxon>
        <taxon>Candidatus Gribaldobacteria</taxon>
    </lineage>
</organism>
<sequence length="92" mass="9982">MDKKIIIAIVAVVLLIGLGVGGYLYWHNQKKSEKTPETNAIEKAGETANQITEEATKGVLPSIQTNPLENKPDVNPASQANPIKDIKTNPFD</sequence>
<dbReference type="EMBL" id="PFAV01000072">
    <property type="protein sequence ID" value="PIR90858.1"/>
    <property type="molecule type" value="Genomic_DNA"/>
</dbReference>
<dbReference type="Proteomes" id="UP000228906">
    <property type="component" value="Unassembled WGS sequence"/>
</dbReference>
<protein>
    <submittedName>
        <fullName evidence="3">Uncharacterized protein</fullName>
    </submittedName>
</protein>
<evidence type="ECO:0000256" key="2">
    <source>
        <dbReference type="SAM" id="Phobius"/>
    </source>
</evidence>
<comment type="caution">
    <text evidence="3">The sequence shown here is derived from an EMBL/GenBank/DDBJ whole genome shotgun (WGS) entry which is preliminary data.</text>
</comment>
<evidence type="ECO:0000256" key="1">
    <source>
        <dbReference type="SAM" id="MobiDB-lite"/>
    </source>
</evidence>